<comment type="caution">
    <text evidence="6">The sequence shown here is derived from an EMBL/GenBank/DDBJ whole genome shotgun (WGS) entry which is preliminary data.</text>
</comment>
<accession>A0ABT1A681</accession>
<dbReference type="Pfam" id="PF00149">
    <property type="entry name" value="Metallophos"/>
    <property type="match status" value="1"/>
</dbReference>
<keyword evidence="2" id="KW-0378">Hydrolase</keyword>
<keyword evidence="3" id="KW-0408">Iron</keyword>
<evidence type="ECO:0000256" key="4">
    <source>
        <dbReference type="ARBA" id="ARBA00025742"/>
    </source>
</evidence>
<dbReference type="InterPro" id="IPR004843">
    <property type="entry name" value="Calcineurin-like_PHP"/>
</dbReference>
<evidence type="ECO:0000256" key="3">
    <source>
        <dbReference type="ARBA" id="ARBA00023004"/>
    </source>
</evidence>
<proteinExistence type="inferred from homology"/>
<dbReference type="InterPro" id="IPR029052">
    <property type="entry name" value="Metallo-depent_PP-like"/>
</dbReference>
<evidence type="ECO:0000256" key="2">
    <source>
        <dbReference type="ARBA" id="ARBA00022801"/>
    </source>
</evidence>
<dbReference type="Proteomes" id="UP001165283">
    <property type="component" value="Unassembled WGS sequence"/>
</dbReference>
<keyword evidence="1" id="KW-0479">Metal-binding</keyword>
<gene>
    <name evidence="6" type="ORF">KDL28_26000</name>
</gene>
<organism evidence="6 7">
    <name type="scientific">Pseudonocardia humida</name>
    <dbReference type="NCBI Taxonomy" id="2800819"/>
    <lineage>
        <taxon>Bacteria</taxon>
        <taxon>Bacillati</taxon>
        <taxon>Actinomycetota</taxon>
        <taxon>Actinomycetes</taxon>
        <taxon>Pseudonocardiales</taxon>
        <taxon>Pseudonocardiaceae</taxon>
        <taxon>Pseudonocardia</taxon>
    </lineage>
</organism>
<protein>
    <submittedName>
        <fullName evidence="6">Metallophosphoesterase</fullName>
    </submittedName>
</protein>
<name>A0ABT1A681_9PSEU</name>
<comment type="similarity">
    <text evidence="4">Belongs to the cyclic nucleotide phosphodiesterase class-III family.</text>
</comment>
<evidence type="ECO:0000259" key="5">
    <source>
        <dbReference type="Pfam" id="PF00149"/>
    </source>
</evidence>
<keyword evidence="7" id="KW-1185">Reference proteome</keyword>
<dbReference type="InterPro" id="IPR050884">
    <property type="entry name" value="CNP_phosphodiesterase-III"/>
</dbReference>
<evidence type="ECO:0000313" key="6">
    <source>
        <dbReference type="EMBL" id="MCO1658522.1"/>
    </source>
</evidence>
<dbReference type="EMBL" id="JAGSOV010000055">
    <property type="protein sequence ID" value="MCO1658522.1"/>
    <property type="molecule type" value="Genomic_DNA"/>
</dbReference>
<reference evidence="6" key="1">
    <citation type="submission" date="2021-04" db="EMBL/GenBank/DDBJ databases">
        <title>Pseudonocardia sp. nov., isolated from sandy soil of mangrove forest.</title>
        <authorList>
            <person name="Zan Z."/>
            <person name="Huang R."/>
            <person name="Liu W."/>
        </authorList>
    </citation>
    <scope>NUCLEOTIDE SEQUENCE</scope>
    <source>
        <strain evidence="6">S2-4</strain>
    </source>
</reference>
<dbReference type="PANTHER" id="PTHR42988:SF2">
    <property type="entry name" value="CYCLIC NUCLEOTIDE PHOSPHODIESTERASE CBUA0032-RELATED"/>
    <property type="match status" value="1"/>
</dbReference>
<dbReference type="PANTHER" id="PTHR42988">
    <property type="entry name" value="PHOSPHOHYDROLASE"/>
    <property type="match status" value="1"/>
</dbReference>
<dbReference type="RefSeq" id="WP_252442554.1">
    <property type="nucleotide sequence ID" value="NZ_JAGSOV010000055.1"/>
</dbReference>
<evidence type="ECO:0000313" key="7">
    <source>
        <dbReference type="Proteomes" id="UP001165283"/>
    </source>
</evidence>
<dbReference type="Gene3D" id="3.60.21.10">
    <property type="match status" value="1"/>
</dbReference>
<sequence length="284" mass="29341">MTVPPTTLIVITDVHLPGPDGADAADRPDAAANLRLALDAVAAAAPEAAALVFAGDLAADGHPHAYRALRAAVAPVSASLAAPPIWVMGNHDERAPFRAELLDDGRDPTAPCDSVHRTGGLRVAVLDSTVPGHHHGELDDAQLDRLAVELAEPTPDGTVLVLHHPPVRSPVGSVDLLRLHRPERLAAVIAGSDVRMVVCGHAHYAGAGALAGIPVWVAPATWYRTDALPPAGTLRAARGPSVSRVDLLDGSAVATAIPLGGEPVYQVDAAARLAWMRERVAVPG</sequence>
<dbReference type="SUPFAM" id="SSF56300">
    <property type="entry name" value="Metallo-dependent phosphatases"/>
    <property type="match status" value="1"/>
</dbReference>
<evidence type="ECO:0000256" key="1">
    <source>
        <dbReference type="ARBA" id="ARBA00022723"/>
    </source>
</evidence>
<feature type="domain" description="Calcineurin-like phosphoesterase" evidence="5">
    <location>
        <begin position="7"/>
        <end position="204"/>
    </location>
</feature>